<accession>A0A1D2M708</accession>
<feature type="non-terminal residue" evidence="1">
    <location>
        <position position="54"/>
    </location>
</feature>
<dbReference type="AlphaFoldDB" id="A0A1D2M708"/>
<comment type="caution">
    <text evidence="1">The sequence shown here is derived from an EMBL/GenBank/DDBJ whole genome shotgun (WGS) entry which is preliminary data.</text>
</comment>
<proteinExistence type="predicted"/>
<evidence type="ECO:0000313" key="2">
    <source>
        <dbReference type="Proteomes" id="UP000094527"/>
    </source>
</evidence>
<organism evidence="1 2">
    <name type="scientific">Orchesella cincta</name>
    <name type="common">Springtail</name>
    <name type="synonym">Podura cincta</name>
    <dbReference type="NCBI Taxonomy" id="48709"/>
    <lineage>
        <taxon>Eukaryota</taxon>
        <taxon>Metazoa</taxon>
        <taxon>Ecdysozoa</taxon>
        <taxon>Arthropoda</taxon>
        <taxon>Hexapoda</taxon>
        <taxon>Collembola</taxon>
        <taxon>Entomobryomorpha</taxon>
        <taxon>Entomobryoidea</taxon>
        <taxon>Orchesellidae</taxon>
        <taxon>Orchesellinae</taxon>
        <taxon>Orchesella</taxon>
    </lineage>
</organism>
<dbReference type="EMBL" id="LJIJ01003234">
    <property type="protein sequence ID" value="ODM88757.1"/>
    <property type="molecule type" value="Genomic_DNA"/>
</dbReference>
<name>A0A1D2M708_ORCCI</name>
<sequence length="54" mass="6672">MLHNAFSNPFYPIIEFIHLRSIYFNWRPELSYLPYIRVNLSLTDSCFIIREQEY</sequence>
<gene>
    <name evidence="1" type="ORF">Ocin01_17925</name>
</gene>
<keyword evidence="2" id="KW-1185">Reference proteome</keyword>
<evidence type="ECO:0000313" key="1">
    <source>
        <dbReference type="EMBL" id="ODM88757.1"/>
    </source>
</evidence>
<protein>
    <submittedName>
        <fullName evidence="1">Uncharacterized protein</fullName>
    </submittedName>
</protein>
<reference evidence="1 2" key="1">
    <citation type="journal article" date="2016" name="Genome Biol. Evol.">
        <title>Gene Family Evolution Reflects Adaptation to Soil Environmental Stressors in the Genome of the Collembolan Orchesella cincta.</title>
        <authorList>
            <person name="Faddeeva-Vakhrusheva A."/>
            <person name="Derks M.F."/>
            <person name="Anvar S.Y."/>
            <person name="Agamennone V."/>
            <person name="Suring W."/>
            <person name="Smit S."/>
            <person name="van Straalen N.M."/>
            <person name="Roelofs D."/>
        </authorList>
    </citation>
    <scope>NUCLEOTIDE SEQUENCE [LARGE SCALE GENOMIC DNA]</scope>
    <source>
        <tissue evidence="1">Mixed pool</tissue>
    </source>
</reference>
<dbReference type="Proteomes" id="UP000094527">
    <property type="component" value="Unassembled WGS sequence"/>
</dbReference>